<dbReference type="EMBL" id="AUWY01000070">
    <property type="protein sequence ID" value="EQB32535.1"/>
    <property type="molecule type" value="Genomic_DNA"/>
</dbReference>
<evidence type="ECO:0000256" key="1">
    <source>
        <dbReference type="SAM" id="MobiDB-lite"/>
    </source>
</evidence>
<dbReference type="PATRIC" id="fig|1346791.3.peg.1707"/>
<gene>
    <name evidence="2" type="ORF">M529_08885</name>
</gene>
<feature type="compositionally biased region" description="Basic and acidic residues" evidence="1">
    <location>
        <begin position="422"/>
        <end position="431"/>
    </location>
</feature>
<organism evidence="2 3">
    <name type="scientific">Sphingobium ummariense RL-3</name>
    <dbReference type="NCBI Taxonomy" id="1346791"/>
    <lineage>
        <taxon>Bacteria</taxon>
        <taxon>Pseudomonadati</taxon>
        <taxon>Pseudomonadota</taxon>
        <taxon>Alphaproteobacteria</taxon>
        <taxon>Sphingomonadales</taxon>
        <taxon>Sphingomonadaceae</taxon>
        <taxon>Sphingobium</taxon>
    </lineage>
</organism>
<dbReference type="OrthoDB" id="7476500at2"/>
<dbReference type="eggNOG" id="COG4695">
    <property type="taxonomic scope" value="Bacteria"/>
</dbReference>
<reference evidence="2 3" key="1">
    <citation type="journal article" date="2013" name="Genome Announc.">
        <title>Draft Genome Sequence of Sphingobium ummariense Strain RL-3, a Hexachlorocyclohexane-Degrading Bacterium.</title>
        <authorList>
            <person name="Kohli P."/>
            <person name="Dua A."/>
            <person name="Sangwan N."/>
            <person name="Oldach P."/>
            <person name="Khurana J.P."/>
            <person name="Lal R."/>
        </authorList>
    </citation>
    <scope>NUCLEOTIDE SEQUENCE [LARGE SCALE GENOMIC DNA]</scope>
    <source>
        <strain evidence="2 3">RL-3</strain>
    </source>
</reference>
<dbReference type="AlphaFoldDB" id="T0IUL2"/>
<name>T0IUL2_9SPHN</name>
<accession>T0IUL2</accession>
<evidence type="ECO:0000313" key="2">
    <source>
        <dbReference type="EMBL" id="EQB32535.1"/>
    </source>
</evidence>
<proteinExistence type="predicted"/>
<feature type="region of interest" description="Disordered" evidence="1">
    <location>
        <begin position="391"/>
        <end position="431"/>
    </location>
</feature>
<sequence length="431" mass="48147">MFSTGGLSNVWTDEENFTSRAKQLLYKCPVSRRCLEIRAEKLASITIKIEGASKATKKVLSQPNFRDRTMSNLLRVMETDLGIGGDDWLFLNKEISSRPILESLRPDFMYQEPERNRIFYDPSKRLTGTSKPELIFTMDPDDFGRTQMVERLIQGSNAYEVIDGAVLQISIYNPLSALQGSGAGDAILADVSAYAAATKLMYARFANGGRKAGWITLPEMENLEDMTDDDWAKLRDTMSRLRDDDELKGLVAGSNFIENQMTFAELDIVEVVKALERRIAMALGVQPVMLGFEGETTGMNMRTADRTFYTGWLKPRAEFILGHLQAFLAEEMGDPKLSLTIDETQLPYLQDDKLEQVDKMAGRGALTFNEYRESMGWPPVEWGNVPIPVAGAGEALATSSGDKEPQQQPETAKPRVVGHNADTSRRSDQRA</sequence>
<dbReference type="Proteomes" id="UP000015523">
    <property type="component" value="Unassembled WGS sequence"/>
</dbReference>
<keyword evidence="3" id="KW-1185">Reference proteome</keyword>
<protein>
    <recommendedName>
        <fullName evidence="4">Portal protein</fullName>
    </recommendedName>
</protein>
<evidence type="ECO:0008006" key="4">
    <source>
        <dbReference type="Google" id="ProtNLM"/>
    </source>
</evidence>
<comment type="caution">
    <text evidence="2">The sequence shown here is derived from an EMBL/GenBank/DDBJ whole genome shotgun (WGS) entry which is preliminary data.</text>
</comment>
<evidence type="ECO:0000313" key="3">
    <source>
        <dbReference type="Proteomes" id="UP000015523"/>
    </source>
</evidence>
<dbReference type="RefSeq" id="WP_021317608.1">
    <property type="nucleotide sequence ID" value="NZ_AUWY01000070.1"/>
</dbReference>
<dbReference type="InterPro" id="IPR006944">
    <property type="entry name" value="Phage/GTA_portal"/>
</dbReference>
<dbReference type="Pfam" id="PF04860">
    <property type="entry name" value="Phage_portal"/>
    <property type="match status" value="1"/>
</dbReference>
<dbReference type="STRING" id="1346791.M529_08885"/>